<dbReference type="PANTHER" id="PTHR30591:SF1">
    <property type="entry name" value="RECBCD ENZYME SUBUNIT RECC"/>
    <property type="match status" value="1"/>
</dbReference>
<keyword evidence="4" id="KW-0378">Hydrolase</keyword>
<evidence type="ECO:0000313" key="13">
    <source>
        <dbReference type="EMBL" id="HIZ41596.1"/>
    </source>
</evidence>
<keyword evidence="9" id="KW-0234">DNA repair</keyword>
<keyword evidence="7" id="KW-0067">ATP-binding</keyword>
<evidence type="ECO:0000256" key="9">
    <source>
        <dbReference type="ARBA" id="ARBA00023204"/>
    </source>
</evidence>
<evidence type="ECO:0000256" key="7">
    <source>
        <dbReference type="ARBA" id="ARBA00022840"/>
    </source>
</evidence>
<evidence type="ECO:0000313" key="14">
    <source>
        <dbReference type="Proteomes" id="UP000824048"/>
    </source>
</evidence>
<dbReference type="GO" id="GO:0006310">
    <property type="term" value="P:DNA recombination"/>
    <property type="evidence" value="ECO:0007669"/>
    <property type="project" value="TreeGrafter"/>
</dbReference>
<evidence type="ECO:0000256" key="2">
    <source>
        <dbReference type="ARBA" id="ARBA00022741"/>
    </source>
</evidence>
<dbReference type="GO" id="GO:0006281">
    <property type="term" value="P:DNA repair"/>
    <property type="evidence" value="ECO:0007669"/>
    <property type="project" value="UniProtKB-KW"/>
</dbReference>
<feature type="domain" description="UvrD-like helicase C-terminal" evidence="11">
    <location>
        <begin position="299"/>
        <end position="642"/>
    </location>
</feature>
<feature type="domain" description="PD-(D/E)XK endonuclease-like" evidence="10">
    <location>
        <begin position="750"/>
        <end position="1089"/>
    </location>
</feature>
<organism evidence="13 14">
    <name type="scientific">Candidatus Gemmiger excrementigallinarum</name>
    <dbReference type="NCBI Taxonomy" id="2838609"/>
    <lineage>
        <taxon>Bacteria</taxon>
        <taxon>Bacillati</taxon>
        <taxon>Bacillota</taxon>
        <taxon>Clostridia</taxon>
        <taxon>Eubacteriales</taxon>
        <taxon>Gemmiger</taxon>
    </lineage>
</organism>
<dbReference type="SUPFAM" id="SSF52540">
    <property type="entry name" value="P-loop containing nucleoside triphosphate hydrolases"/>
    <property type="match status" value="1"/>
</dbReference>
<proteinExistence type="predicted"/>
<dbReference type="EMBL" id="DXBP01000024">
    <property type="protein sequence ID" value="HIZ41596.1"/>
    <property type="molecule type" value="Genomic_DNA"/>
</dbReference>
<comment type="caution">
    <text evidence="13">The sequence shown here is derived from an EMBL/GenBank/DDBJ whole genome shotgun (WGS) entry which is preliminary data.</text>
</comment>
<gene>
    <name evidence="13" type="ORF">H9811_03420</name>
</gene>
<dbReference type="GO" id="GO:0005524">
    <property type="term" value="F:ATP binding"/>
    <property type="evidence" value="ECO:0007669"/>
    <property type="project" value="UniProtKB-KW"/>
</dbReference>
<evidence type="ECO:0000256" key="1">
    <source>
        <dbReference type="ARBA" id="ARBA00022722"/>
    </source>
</evidence>
<dbReference type="InterPro" id="IPR027417">
    <property type="entry name" value="P-loop_NTPase"/>
</dbReference>
<evidence type="ECO:0000256" key="5">
    <source>
        <dbReference type="ARBA" id="ARBA00022806"/>
    </source>
</evidence>
<protein>
    <submittedName>
        <fullName evidence="13">PD-(D/E)XK nuclease family protein</fullName>
    </submittedName>
</protein>
<dbReference type="Gene3D" id="3.90.320.10">
    <property type="match status" value="1"/>
</dbReference>
<evidence type="ECO:0000259" key="11">
    <source>
        <dbReference type="Pfam" id="PF13361"/>
    </source>
</evidence>
<sequence>MLHLLLGPSGSGKSRRMLAELRARAERGERSLLIVPEQFTSSTEGQLYHTLGDTLSAYVESYSFTSLAETLLRHYGGAAVQTLDEAGRALLVRRAVDSLLDQVVYYNRQRRSAAFCEKAAQTIEELKSAGVTPQALADYACAPGADRDKLQELSLIYGAYEGLLSESAMDPGDRQQLAAQYLDAAFFAGRAVYIDEFDTFNAPKRALLAAMLPVADVTVCLCCDGPEDRDGGMGLFSGAKAVANSLRRMASDAGVPVHTETLTEDRRHGEAPVLAELNLLLADPTYTPDCTVDPEHPAIVCHGAASRQAEAKAVAAEIAARARAGMPYHRMAVICRDAEQYLGPLRYEFRLQNIPLFCDEATTPENTAPARAVHAALDLARGGISSRTVLRLLKTGLVNLPERQQTALENYAYTWSLKAADWRTPFTRSAAGYADVERAEDVRTREDAEAARAFLAERIQKFLPRTKNAGAAALTKQIYLFLQSLGAEDTLNALAETLRSQGRLPEADEVLREWNVVMGLLNQLAQLLGDEILPPADYAELFTLLLRTTDMGHIPQSLDSVILTTAGRMRLPETDAVFVVGLTEGEFPKTPGDQGLLTHADRDAMIRQGAELPDCFENKVLREGVCFYKALTAARKFLWLSWPGAAHARDDTTASAALAPVRSLLQVPFAEPTTAELGASPAAALDILGIVSQEPGREGEGEALRAALDAAENTPHAASGYESVRRARQNEEAVVQNTGELEKLLGPGLRVSPTRFEKYQTCPFGYFMQFVLRAAPRQKAELAPNISGTLTHWVLENALRREKDRFKDLTGEELQALVDSLVDEYTQANLPGITVRMQYLIQRIRRNLVGLLGFIQRDLRQSGFQPVAFELRIDDRPGEDPDAPRIEPVELEDGAGHTVRIVGTVDRVDAMPLGERTYLRVVDYKTGGKDFQLKEVYCGLDCQMLLYLFTLERNAGKEFPGATAAGVEYLLADPAPESVPRAEAATGEEPAENNYPLNGLLLDEESVYHAMDRRCTGNFVPLNFSAKTGKVTNGKSRLADEKKLARIREHLDGLLKQMSKNLYAGKIDARPLCNGGRSPCAYCDFRIACAHRDGENERKVEAAADPFAEE</sequence>
<dbReference type="Gene3D" id="3.40.50.300">
    <property type="entry name" value="P-loop containing nucleotide triphosphate hydrolases"/>
    <property type="match status" value="3"/>
</dbReference>
<dbReference type="Pfam" id="PF21445">
    <property type="entry name" value="ADDB_N"/>
    <property type="match status" value="1"/>
</dbReference>
<dbReference type="PANTHER" id="PTHR30591">
    <property type="entry name" value="RECBCD ENZYME SUBUNIT RECC"/>
    <property type="match status" value="1"/>
</dbReference>
<reference evidence="13" key="2">
    <citation type="submission" date="2021-04" db="EMBL/GenBank/DDBJ databases">
        <authorList>
            <person name="Gilroy R."/>
        </authorList>
    </citation>
    <scope>NUCLEOTIDE SEQUENCE</scope>
    <source>
        <strain evidence="13">ChiSxjej1B13-11774</strain>
    </source>
</reference>
<dbReference type="GO" id="GO:0004386">
    <property type="term" value="F:helicase activity"/>
    <property type="evidence" value="ECO:0007669"/>
    <property type="project" value="UniProtKB-KW"/>
</dbReference>
<keyword evidence="3" id="KW-0227">DNA damage</keyword>
<dbReference type="GO" id="GO:0003677">
    <property type="term" value="F:DNA binding"/>
    <property type="evidence" value="ECO:0007669"/>
    <property type="project" value="UniProtKB-KW"/>
</dbReference>
<dbReference type="InterPro" id="IPR014017">
    <property type="entry name" value="DNA_helicase_UvrD-like_C"/>
</dbReference>
<evidence type="ECO:0000259" key="10">
    <source>
        <dbReference type="Pfam" id="PF12705"/>
    </source>
</evidence>
<keyword evidence="5" id="KW-0347">Helicase</keyword>
<reference evidence="13" key="1">
    <citation type="journal article" date="2021" name="PeerJ">
        <title>Extensive microbial diversity within the chicken gut microbiome revealed by metagenomics and culture.</title>
        <authorList>
            <person name="Gilroy R."/>
            <person name="Ravi A."/>
            <person name="Getino M."/>
            <person name="Pursley I."/>
            <person name="Horton D.L."/>
            <person name="Alikhan N.F."/>
            <person name="Baker D."/>
            <person name="Gharbi K."/>
            <person name="Hall N."/>
            <person name="Watson M."/>
            <person name="Adriaenssens E.M."/>
            <person name="Foster-Nyarko E."/>
            <person name="Jarju S."/>
            <person name="Secka A."/>
            <person name="Antonio M."/>
            <person name="Oren A."/>
            <person name="Chaudhuri R.R."/>
            <person name="La Ragione R."/>
            <person name="Hildebrand F."/>
            <person name="Pallen M.J."/>
        </authorList>
    </citation>
    <scope>NUCLEOTIDE SEQUENCE</scope>
    <source>
        <strain evidence="13">ChiSxjej1B13-11774</strain>
    </source>
</reference>
<keyword evidence="6" id="KW-0269">Exonuclease</keyword>
<evidence type="ECO:0000256" key="3">
    <source>
        <dbReference type="ARBA" id="ARBA00022763"/>
    </source>
</evidence>
<evidence type="ECO:0000256" key="8">
    <source>
        <dbReference type="ARBA" id="ARBA00023125"/>
    </source>
</evidence>
<dbReference type="InterPro" id="IPR049035">
    <property type="entry name" value="ADDB_N"/>
</dbReference>
<dbReference type="Pfam" id="PF12705">
    <property type="entry name" value="PDDEXK_1"/>
    <property type="match status" value="1"/>
</dbReference>
<keyword evidence="8" id="KW-0238">DNA-binding</keyword>
<keyword evidence="2" id="KW-0547">Nucleotide-binding</keyword>
<dbReference type="InterPro" id="IPR011604">
    <property type="entry name" value="PDDEXK-like_dom_sf"/>
</dbReference>
<dbReference type="InterPro" id="IPR038726">
    <property type="entry name" value="PDDEXK_AddAB-type"/>
</dbReference>
<evidence type="ECO:0000259" key="12">
    <source>
        <dbReference type="Pfam" id="PF21445"/>
    </source>
</evidence>
<keyword evidence="1" id="KW-0540">Nuclease</keyword>
<feature type="domain" description="ATP-dependent helicase/deoxyribonuclease subunit B N-terminal" evidence="12">
    <location>
        <begin position="5"/>
        <end position="277"/>
    </location>
</feature>
<dbReference type="Proteomes" id="UP000824048">
    <property type="component" value="Unassembled WGS sequence"/>
</dbReference>
<name>A0A9D2EQE7_9FIRM</name>
<dbReference type="Pfam" id="PF13361">
    <property type="entry name" value="UvrD_C"/>
    <property type="match status" value="1"/>
</dbReference>
<dbReference type="GO" id="GO:0004527">
    <property type="term" value="F:exonuclease activity"/>
    <property type="evidence" value="ECO:0007669"/>
    <property type="project" value="UniProtKB-KW"/>
</dbReference>
<accession>A0A9D2EQE7</accession>
<evidence type="ECO:0000256" key="6">
    <source>
        <dbReference type="ARBA" id="ARBA00022839"/>
    </source>
</evidence>
<evidence type="ECO:0000256" key="4">
    <source>
        <dbReference type="ARBA" id="ARBA00022801"/>
    </source>
</evidence>
<dbReference type="AlphaFoldDB" id="A0A9D2EQE7"/>